<reference evidence="1 2" key="1">
    <citation type="submission" date="2016-11" db="EMBL/GenBank/DDBJ databases">
        <authorList>
            <person name="Jaros S."/>
            <person name="Januszkiewicz K."/>
            <person name="Wedrychowicz H."/>
        </authorList>
    </citation>
    <scope>NUCLEOTIDE SEQUENCE [LARGE SCALE GENOMIC DNA]</scope>
    <source>
        <strain evidence="1 2">DSM 21758</strain>
    </source>
</reference>
<dbReference type="Proteomes" id="UP000184310">
    <property type="component" value="Unassembled WGS sequence"/>
</dbReference>
<dbReference type="OrthoDB" id="1871124at2"/>
<evidence type="ECO:0000313" key="2">
    <source>
        <dbReference type="Proteomes" id="UP000184310"/>
    </source>
</evidence>
<dbReference type="AlphaFoldDB" id="A0A1M6GXR9"/>
<organism evidence="1 2">
    <name type="scientific">Clostridium cavendishii DSM 21758</name>
    <dbReference type="NCBI Taxonomy" id="1121302"/>
    <lineage>
        <taxon>Bacteria</taxon>
        <taxon>Bacillati</taxon>
        <taxon>Bacillota</taxon>
        <taxon>Clostridia</taxon>
        <taxon>Eubacteriales</taxon>
        <taxon>Clostridiaceae</taxon>
        <taxon>Clostridium</taxon>
    </lineage>
</organism>
<dbReference type="STRING" id="1121302.SAMN02745163_01421"/>
<evidence type="ECO:0000313" key="1">
    <source>
        <dbReference type="EMBL" id="SHJ14721.1"/>
    </source>
</evidence>
<accession>A0A1M6GXR9</accession>
<dbReference type="EMBL" id="FQZB01000006">
    <property type="protein sequence ID" value="SHJ14721.1"/>
    <property type="molecule type" value="Genomic_DNA"/>
</dbReference>
<dbReference type="RefSeq" id="WP_072985980.1">
    <property type="nucleotide sequence ID" value="NZ_FQZB01000006.1"/>
</dbReference>
<name>A0A1M6GXR9_9CLOT</name>
<sequence length="1001" mass="116973">MPNSTGKNFFKFISSLIKFRKEAEIDVTSDEHKEYSYKMPKSIKRIWKKEYRPFRKKLLWGVDKNNNPSVIIFYGLHAFKDMNSKGIAKNNLLEEEIRYVSYAIFRGKNGHFTSFQAVKILWDEDADLNSDESYNNGAEMYLKKGLKFCYYYWKRDEAYKVKEFVNLPEEKQIVLPYYEKLSYYEIVQRVKEKNINFSDFRLVGNPDDILKLAGELETYSQFIINILSNTSLYLRKKSLKALLDMNPSKEVYNKILEIGSSEVIAGLFLEFAKRRDDSLMEEARNFAVYDSESYAQGVKRCVDIYITSVDDNLRTERIKWIHDNMSKMDFHLMKVNGTEVPDGKILNGATYRKYASSGILQDYYYNYDYEKRKYIWSDAPQRYKKSQYNDGVKVKLIEFKDTIQEADIYGLADVMGKIAYFLDAPRLNYYFKGSEKGKALRYFKRYVRRAIDDYSINDPQKFMEAMKLLLCSYNNYDYLCKFPKNFQFNEFIKHYLYDDFKEKAPTGWNNWSERYEFIHNDQLMKLKGRYEFKKEIWDDNLEVVAEIATISKLDVIVKACYYILKDSPKAPEFIENMGYKNLIELSLVYYKPLANMFNKILKDKLNKVESFDSSLMIALIGASNEELNKVAMEYFKNTNGAFSAKDTADLLFLDNLDNWLEIFESSINYLEGATYLEFVDYVISSIDKYRKAKVEISKGAMDILLSSSYKVKELGKEQQIKVLSNLVDILANGVKMTKWISSFIEAIIFAVDYDMLKQNIEEISITFFNKTIPSRSKEVLSLLNAIKNNKIPTDAEIISILERGTASTINILFNIINRNINTLKDREKTLLIMFESEVAYLNDVAYKVFDRIEGEDKKKLHLLIIDSPVKRAYSFGLRKLEEIYGEVIPEEFIVQMLESNSTEVKEYISDKVNKVLKNLGDKNQKLFIYYVKTMLLLPNKVSKGKDNIYNILPKFVISHRENSGEIKAMLMDIGGSNIIKDSEKALVTLAKIRKEEALIEG</sequence>
<gene>
    <name evidence="1" type="ORF">SAMN02745163_01421</name>
</gene>
<proteinExistence type="predicted"/>
<protein>
    <submittedName>
        <fullName evidence="1">Uncharacterized protein</fullName>
    </submittedName>
</protein>
<keyword evidence="2" id="KW-1185">Reference proteome</keyword>